<dbReference type="EMBL" id="KB726307">
    <property type="protein sequence ID" value="EMT71395.1"/>
    <property type="molecule type" value="Genomic_DNA"/>
</dbReference>
<evidence type="ECO:0000313" key="2">
    <source>
        <dbReference type="Proteomes" id="UP000016929"/>
    </source>
</evidence>
<dbReference type="HOGENOM" id="CLU_3143065_0_0_1"/>
<dbReference type="AlphaFoldDB" id="N1S9F5"/>
<evidence type="ECO:0000313" key="1">
    <source>
        <dbReference type="EMBL" id="EMT71395.1"/>
    </source>
</evidence>
<reference evidence="2" key="2">
    <citation type="journal article" date="2014" name="PLoS ONE">
        <title>Genome and Transcriptome Analysis of the Fungal Pathogen Fusarium oxysporum f. sp. cubense Causing Banana Vascular Wilt Disease.</title>
        <authorList>
            <person name="Guo L."/>
            <person name="Han L."/>
            <person name="Yang L."/>
            <person name="Zeng H."/>
            <person name="Fan D."/>
            <person name="Zhu Y."/>
            <person name="Feng Y."/>
            <person name="Wang G."/>
            <person name="Peng C."/>
            <person name="Jiang X."/>
            <person name="Zhou D."/>
            <person name="Ni P."/>
            <person name="Liang C."/>
            <person name="Liu L."/>
            <person name="Wang J."/>
            <person name="Mao C."/>
            <person name="Fang X."/>
            <person name="Peng M."/>
            <person name="Huang J."/>
        </authorList>
    </citation>
    <scope>NUCLEOTIDE SEQUENCE [LARGE SCALE GENOMIC DNA]</scope>
    <source>
        <strain evidence="2">race 4</strain>
    </source>
</reference>
<sequence length="49" mass="5755">MSNIYCDKCDNRRQTDDEALASDESSIGWMYHLDTSLTEHWEYTSPEPL</sequence>
<dbReference type="Proteomes" id="UP000016929">
    <property type="component" value="Unassembled WGS sequence"/>
</dbReference>
<gene>
    <name evidence="1" type="ORF">FOC4_g10009894</name>
</gene>
<dbReference type="OrthoDB" id="4978615at2759"/>
<keyword evidence="2" id="KW-1185">Reference proteome</keyword>
<proteinExistence type="predicted"/>
<reference evidence="2" key="1">
    <citation type="submission" date="2012-09" db="EMBL/GenBank/DDBJ databases">
        <title>Genome sequencing and comparative transcriptomics of race 1 and race 4 of banana pathogen: Fusarium oxysporum f. sp. cubense.</title>
        <authorList>
            <person name="Fang X."/>
            <person name="Huang J."/>
        </authorList>
    </citation>
    <scope>NUCLEOTIDE SEQUENCE [LARGE SCALE GENOMIC DNA]</scope>
    <source>
        <strain evidence="2">race 4</strain>
    </source>
</reference>
<organism evidence="1 2">
    <name type="scientific">Fusarium oxysporum f. sp. cubense (strain race 4)</name>
    <name type="common">Panama disease fungus</name>
    <dbReference type="NCBI Taxonomy" id="2502994"/>
    <lineage>
        <taxon>Eukaryota</taxon>
        <taxon>Fungi</taxon>
        <taxon>Dikarya</taxon>
        <taxon>Ascomycota</taxon>
        <taxon>Pezizomycotina</taxon>
        <taxon>Sordariomycetes</taxon>
        <taxon>Hypocreomycetidae</taxon>
        <taxon>Hypocreales</taxon>
        <taxon>Nectriaceae</taxon>
        <taxon>Fusarium</taxon>
        <taxon>Fusarium oxysporum species complex</taxon>
    </lineage>
</organism>
<protein>
    <submittedName>
        <fullName evidence="1">Uncharacterized protein</fullName>
    </submittedName>
</protein>
<accession>N1S9F5</accession>
<name>N1S9F5_FUSC4</name>